<organism evidence="1 2">
    <name type="scientific">Rhododendron molle</name>
    <name type="common">Chinese azalea</name>
    <name type="synonym">Azalea mollis</name>
    <dbReference type="NCBI Taxonomy" id="49168"/>
    <lineage>
        <taxon>Eukaryota</taxon>
        <taxon>Viridiplantae</taxon>
        <taxon>Streptophyta</taxon>
        <taxon>Embryophyta</taxon>
        <taxon>Tracheophyta</taxon>
        <taxon>Spermatophyta</taxon>
        <taxon>Magnoliopsida</taxon>
        <taxon>eudicotyledons</taxon>
        <taxon>Gunneridae</taxon>
        <taxon>Pentapetalae</taxon>
        <taxon>asterids</taxon>
        <taxon>Ericales</taxon>
        <taxon>Ericaceae</taxon>
        <taxon>Ericoideae</taxon>
        <taxon>Rhodoreae</taxon>
        <taxon>Rhododendron</taxon>
    </lineage>
</organism>
<protein>
    <submittedName>
        <fullName evidence="1">Uncharacterized protein</fullName>
    </submittedName>
</protein>
<gene>
    <name evidence="1" type="ORF">RHMOL_Rhmol12G0224100</name>
</gene>
<dbReference type="EMBL" id="CM046399">
    <property type="protein sequence ID" value="KAI8529426.1"/>
    <property type="molecule type" value="Genomic_DNA"/>
</dbReference>
<evidence type="ECO:0000313" key="1">
    <source>
        <dbReference type="EMBL" id="KAI8529426.1"/>
    </source>
</evidence>
<accession>A0ACC0LLM1</accession>
<comment type="caution">
    <text evidence="1">The sequence shown here is derived from an EMBL/GenBank/DDBJ whole genome shotgun (WGS) entry which is preliminary data.</text>
</comment>
<sequence>MWRVPGALRDVGSVPSFLCSYYLVSDSYVPAGWVLLLGFQTLLCCPSAGCASALGFEGLLRCASGWLPVVGVGCALNPFLFSVFGVARYTSTLVIFCAAAL</sequence>
<name>A0ACC0LLM1_RHOML</name>
<dbReference type="Proteomes" id="UP001062846">
    <property type="component" value="Chromosome 12"/>
</dbReference>
<evidence type="ECO:0000313" key="2">
    <source>
        <dbReference type="Proteomes" id="UP001062846"/>
    </source>
</evidence>
<keyword evidence="2" id="KW-1185">Reference proteome</keyword>
<reference evidence="1" key="1">
    <citation type="submission" date="2022-02" db="EMBL/GenBank/DDBJ databases">
        <title>Plant Genome Project.</title>
        <authorList>
            <person name="Zhang R.-G."/>
        </authorList>
    </citation>
    <scope>NUCLEOTIDE SEQUENCE</scope>
    <source>
        <strain evidence="1">AT1</strain>
    </source>
</reference>
<proteinExistence type="predicted"/>